<organism evidence="12 13">
    <name type="scientific">Sphingomonas plantiphila</name>
    <dbReference type="NCBI Taxonomy" id="3163295"/>
    <lineage>
        <taxon>Bacteria</taxon>
        <taxon>Pseudomonadati</taxon>
        <taxon>Pseudomonadota</taxon>
        <taxon>Alphaproteobacteria</taxon>
        <taxon>Sphingomonadales</taxon>
        <taxon>Sphingomonadaceae</taxon>
        <taxon>Sphingomonas</taxon>
    </lineage>
</organism>
<keyword evidence="13" id="KW-1185">Reference proteome</keyword>
<evidence type="ECO:0000259" key="11">
    <source>
        <dbReference type="PROSITE" id="PS51760"/>
    </source>
</evidence>
<reference evidence="12 13" key="1">
    <citation type="submission" date="2024-06" db="EMBL/GenBank/DDBJ databases">
        <authorList>
            <person name="Kaempfer P."/>
            <person name="Viver T."/>
        </authorList>
    </citation>
    <scope>NUCLEOTIDE SEQUENCE [LARGE SCALE GENOMIC DNA]</scope>
    <source>
        <strain evidence="12 13">ST-64</strain>
    </source>
</reference>
<keyword evidence="6 9" id="KW-0119">Carbohydrate metabolism</keyword>
<sequence>MTPTRRQTLTGLAALPLAAALPARARDAASTIHAAAKTGGRRFGSAVAWAPPGADAGSFNNPAYAEVVERECGLIVPENEMKWQSIRPSATEYRFDRLDAMVGWARSKGLDMRGHTLLWHRPKWFPAWLNDHDFGSAPKTAGEKLLGDHVRTVMGRYKDSIRSWDVVNEAVDPETSGLVETSLSKAFGGVEPALDFAFHTARAQAPDAELVYNDYMSWEPGNEKHRAGVLKLLEGFRKRGVPVDTLGIQSHIEMFTLDPKTGLGPRQEREWRAFIDEAVGMGYKLIITELDVKDNALPGDPAVRDAGVVAYLRAYMELMLSYPQLRDVLAWGMVDKYSWLQGFAPRKDGLPQRCCPYDSAFRPKPMRDELIRLFATTKAVA</sequence>
<dbReference type="EMBL" id="JBELQC010000001">
    <property type="protein sequence ID" value="MFL9840657.1"/>
    <property type="molecule type" value="Genomic_DNA"/>
</dbReference>
<keyword evidence="3" id="KW-0858">Xylan degradation</keyword>
<dbReference type="InterPro" id="IPR017853">
    <property type="entry name" value="GH"/>
</dbReference>
<comment type="similarity">
    <text evidence="2 9">Belongs to the glycosyl hydrolase 10 (cellulase F) family.</text>
</comment>
<evidence type="ECO:0000256" key="3">
    <source>
        <dbReference type="ARBA" id="ARBA00022651"/>
    </source>
</evidence>
<gene>
    <name evidence="12" type="ORF">ABS767_06780</name>
</gene>
<dbReference type="Pfam" id="PF00331">
    <property type="entry name" value="Glyco_hydro_10"/>
    <property type="match status" value="1"/>
</dbReference>
<proteinExistence type="inferred from homology"/>
<dbReference type="Gene3D" id="3.20.20.80">
    <property type="entry name" value="Glycosidases"/>
    <property type="match status" value="1"/>
</dbReference>
<evidence type="ECO:0000256" key="8">
    <source>
        <dbReference type="ARBA" id="ARBA00023326"/>
    </source>
</evidence>
<evidence type="ECO:0000256" key="1">
    <source>
        <dbReference type="ARBA" id="ARBA00000681"/>
    </source>
</evidence>
<evidence type="ECO:0000256" key="2">
    <source>
        <dbReference type="ARBA" id="ARBA00007495"/>
    </source>
</evidence>
<evidence type="ECO:0000313" key="13">
    <source>
        <dbReference type="Proteomes" id="UP001629244"/>
    </source>
</evidence>
<dbReference type="PANTHER" id="PTHR31490:SF88">
    <property type="entry name" value="BETA-XYLANASE"/>
    <property type="match status" value="1"/>
</dbReference>
<keyword evidence="4 10" id="KW-0732">Signal</keyword>
<dbReference type="SUPFAM" id="SSF51445">
    <property type="entry name" value="(Trans)glycosidases"/>
    <property type="match status" value="1"/>
</dbReference>
<dbReference type="Proteomes" id="UP001629244">
    <property type="component" value="Unassembled WGS sequence"/>
</dbReference>
<dbReference type="RefSeq" id="WP_408077590.1">
    <property type="nucleotide sequence ID" value="NZ_JBELQC010000001.1"/>
</dbReference>
<comment type="catalytic activity">
    <reaction evidence="1 9">
        <text>Endohydrolysis of (1-&gt;4)-beta-D-xylosidic linkages in xylans.</text>
        <dbReference type="EC" id="3.2.1.8"/>
    </reaction>
</comment>
<accession>A0ABW8YL82</accession>
<name>A0ABW8YL82_9SPHN</name>
<protein>
    <recommendedName>
        <fullName evidence="9">Beta-xylanase</fullName>
        <ecNumber evidence="9">3.2.1.8</ecNumber>
    </recommendedName>
</protein>
<evidence type="ECO:0000256" key="7">
    <source>
        <dbReference type="ARBA" id="ARBA00023295"/>
    </source>
</evidence>
<evidence type="ECO:0000256" key="5">
    <source>
        <dbReference type="ARBA" id="ARBA00022801"/>
    </source>
</evidence>
<comment type="caution">
    <text evidence="12">The sequence shown here is derived from an EMBL/GenBank/DDBJ whole genome shotgun (WGS) entry which is preliminary data.</text>
</comment>
<feature type="signal peptide" evidence="10">
    <location>
        <begin position="1"/>
        <end position="25"/>
    </location>
</feature>
<evidence type="ECO:0000256" key="10">
    <source>
        <dbReference type="SAM" id="SignalP"/>
    </source>
</evidence>
<dbReference type="InterPro" id="IPR044846">
    <property type="entry name" value="GH10"/>
</dbReference>
<dbReference type="EC" id="3.2.1.8" evidence="9"/>
<evidence type="ECO:0000256" key="6">
    <source>
        <dbReference type="ARBA" id="ARBA00023277"/>
    </source>
</evidence>
<dbReference type="SMART" id="SM00633">
    <property type="entry name" value="Glyco_10"/>
    <property type="match status" value="1"/>
</dbReference>
<feature type="domain" description="GH10" evidence="11">
    <location>
        <begin position="53"/>
        <end position="373"/>
    </location>
</feature>
<dbReference type="PRINTS" id="PR00134">
    <property type="entry name" value="GLHYDRLASE10"/>
</dbReference>
<dbReference type="InterPro" id="IPR006311">
    <property type="entry name" value="TAT_signal"/>
</dbReference>
<dbReference type="PROSITE" id="PS51318">
    <property type="entry name" value="TAT"/>
    <property type="match status" value="1"/>
</dbReference>
<keyword evidence="8 9" id="KW-0624">Polysaccharide degradation</keyword>
<feature type="chain" id="PRO_5046284268" description="Beta-xylanase" evidence="10">
    <location>
        <begin position="26"/>
        <end position="381"/>
    </location>
</feature>
<evidence type="ECO:0000256" key="9">
    <source>
        <dbReference type="RuleBase" id="RU361174"/>
    </source>
</evidence>
<evidence type="ECO:0000313" key="12">
    <source>
        <dbReference type="EMBL" id="MFL9840657.1"/>
    </source>
</evidence>
<dbReference type="InterPro" id="IPR001000">
    <property type="entry name" value="GH10_dom"/>
</dbReference>
<keyword evidence="5 9" id="KW-0378">Hydrolase</keyword>
<dbReference type="PROSITE" id="PS51760">
    <property type="entry name" value="GH10_2"/>
    <property type="match status" value="1"/>
</dbReference>
<dbReference type="PANTHER" id="PTHR31490">
    <property type="entry name" value="GLYCOSYL HYDROLASE"/>
    <property type="match status" value="1"/>
</dbReference>
<evidence type="ECO:0000256" key="4">
    <source>
        <dbReference type="ARBA" id="ARBA00022729"/>
    </source>
</evidence>
<keyword evidence="7 9" id="KW-0326">Glycosidase</keyword>